<feature type="region of interest" description="Disordered" evidence="1">
    <location>
        <begin position="23"/>
        <end position="44"/>
    </location>
</feature>
<sequence length="79" mass="8904">MAKLSDLPAKLVYRIIDYILPRDVSGPEESEDRPNDRDDHHLLDHNGLRSRWTTVSRCSNGTSTTSSVDYSLNGTTSRL</sequence>
<protein>
    <submittedName>
        <fullName evidence="2">Uncharacterized protein</fullName>
    </submittedName>
</protein>
<feature type="region of interest" description="Disordered" evidence="1">
    <location>
        <begin position="56"/>
        <end position="79"/>
    </location>
</feature>
<proteinExistence type="predicted"/>
<name>A0A5B0RB35_PUCGR</name>
<accession>A0A5B0RB35</accession>
<evidence type="ECO:0000313" key="2">
    <source>
        <dbReference type="EMBL" id="KAA1122275.1"/>
    </source>
</evidence>
<dbReference type="EMBL" id="VDEP01000236">
    <property type="protein sequence ID" value="KAA1122275.1"/>
    <property type="molecule type" value="Genomic_DNA"/>
</dbReference>
<comment type="caution">
    <text evidence="2">The sequence shown here is derived from an EMBL/GenBank/DDBJ whole genome shotgun (WGS) entry which is preliminary data.</text>
</comment>
<feature type="compositionally biased region" description="Basic and acidic residues" evidence="1">
    <location>
        <begin position="32"/>
        <end position="44"/>
    </location>
</feature>
<reference evidence="2 3" key="1">
    <citation type="submission" date="2019-05" db="EMBL/GenBank/DDBJ databases">
        <title>Emergence of the Ug99 lineage of the wheat stem rust pathogen through somatic hybridization.</title>
        <authorList>
            <person name="Li F."/>
            <person name="Upadhyaya N.M."/>
            <person name="Sperschneider J."/>
            <person name="Matny O."/>
            <person name="Nguyen-Phuc H."/>
            <person name="Mago R."/>
            <person name="Raley C."/>
            <person name="Miller M.E."/>
            <person name="Silverstein K.A.T."/>
            <person name="Henningsen E."/>
            <person name="Hirsch C.D."/>
            <person name="Visser B."/>
            <person name="Pretorius Z.A."/>
            <person name="Steffenson B.J."/>
            <person name="Schwessinger B."/>
            <person name="Dodds P.N."/>
            <person name="Figueroa M."/>
        </authorList>
    </citation>
    <scope>NUCLEOTIDE SEQUENCE [LARGE SCALE GENOMIC DNA]</scope>
    <source>
        <strain evidence="2 3">Ug99</strain>
    </source>
</reference>
<organism evidence="2 3">
    <name type="scientific">Puccinia graminis f. sp. tritici</name>
    <dbReference type="NCBI Taxonomy" id="56615"/>
    <lineage>
        <taxon>Eukaryota</taxon>
        <taxon>Fungi</taxon>
        <taxon>Dikarya</taxon>
        <taxon>Basidiomycota</taxon>
        <taxon>Pucciniomycotina</taxon>
        <taxon>Pucciniomycetes</taxon>
        <taxon>Pucciniales</taxon>
        <taxon>Pucciniaceae</taxon>
        <taxon>Puccinia</taxon>
    </lineage>
</organism>
<dbReference type="Proteomes" id="UP000325313">
    <property type="component" value="Unassembled WGS sequence"/>
</dbReference>
<evidence type="ECO:0000313" key="3">
    <source>
        <dbReference type="Proteomes" id="UP000325313"/>
    </source>
</evidence>
<evidence type="ECO:0000256" key="1">
    <source>
        <dbReference type="SAM" id="MobiDB-lite"/>
    </source>
</evidence>
<gene>
    <name evidence="2" type="ORF">PGTUg99_036014</name>
</gene>
<dbReference type="AlphaFoldDB" id="A0A5B0RB35"/>